<feature type="domain" description="Glucosamine/galactosamine-6-phosphate isomerase" evidence="6">
    <location>
        <begin position="9"/>
        <end position="236"/>
    </location>
</feature>
<evidence type="ECO:0000259" key="6">
    <source>
        <dbReference type="Pfam" id="PF01182"/>
    </source>
</evidence>
<keyword evidence="4" id="KW-0378">Hydrolase</keyword>
<gene>
    <name evidence="7" type="ORF">JL09_g2453</name>
</gene>
<sequence length="248" mass="28157">MFELRKYDTREAAADFVARHIVDSINNFKPTSSKPYVLGLPTGSSPEPVYSRLVQLYRDGKVSFANVVTFNMDEYCGLAPSDRQSYHYFMFDKFFSHIDIKEENIHILDGLADNYEQECEAYERLIKEYGPFQIFMGGIGPNGHIAFNESGSVRNSITRKVKLQESTIIANSRFFGNQAEKVPKYALSVGISTVLDQSNEVIFLVFGENKREILRKTLTSPVTSDIPSTFIKEHKNCLLVCDDDAFTN</sequence>
<dbReference type="EC" id="3.5.99.6" evidence="3"/>
<dbReference type="VEuPathDB" id="FungiDB:C5L36_0D03063"/>
<evidence type="ECO:0000256" key="4">
    <source>
        <dbReference type="ARBA" id="ARBA00022801"/>
    </source>
</evidence>
<evidence type="ECO:0000256" key="5">
    <source>
        <dbReference type="SAM" id="Coils"/>
    </source>
</evidence>
<dbReference type="InterPro" id="IPR006148">
    <property type="entry name" value="Glc/Gal-6P_isomerase"/>
</dbReference>
<dbReference type="GO" id="GO:0005975">
    <property type="term" value="P:carbohydrate metabolic process"/>
    <property type="evidence" value="ECO:0007669"/>
    <property type="project" value="InterPro"/>
</dbReference>
<comment type="catalytic activity">
    <reaction evidence="1">
        <text>alpha-D-glucosamine 6-phosphate + H2O = beta-D-fructose 6-phosphate + NH4(+)</text>
        <dbReference type="Rhea" id="RHEA:12172"/>
        <dbReference type="ChEBI" id="CHEBI:15377"/>
        <dbReference type="ChEBI" id="CHEBI:28938"/>
        <dbReference type="ChEBI" id="CHEBI:57634"/>
        <dbReference type="ChEBI" id="CHEBI:75989"/>
        <dbReference type="EC" id="3.5.99.6"/>
    </reaction>
</comment>
<accession>A0A099P0M2</accession>
<dbReference type="NCBIfam" id="TIGR00502">
    <property type="entry name" value="nagB"/>
    <property type="match status" value="1"/>
</dbReference>
<dbReference type="SUPFAM" id="SSF100950">
    <property type="entry name" value="NagB/RpiA/CoA transferase-like"/>
    <property type="match status" value="1"/>
</dbReference>
<dbReference type="GO" id="GO:0004342">
    <property type="term" value="F:glucosamine-6-phosphate deaminase activity"/>
    <property type="evidence" value="ECO:0007669"/>
    <property type="project" value="UniProtKB-EC"/>
</dbReference>
<dbReference type="Gene3D" id="3.40.50.1360">
    <property type="match status" value="1"/>
</dbReference>
<dbReference type="AlphaFoldDB" id="A0A099P0M2"/>
<dbReference type="GO" id="GO:0006043">
    <property type="term" value="P:glucosamine catabolic process"/>
    <property type="evidence" value="ECO:0007669"/>
    <property type="project" value="TreeGrafter"/>
</dbReference>
<keyword evidence="5" id="KW-0175">Coiled coil</keyword>
<evidence type="ECO:0000313" key="8">
    <source>
        <dbReference type="Proteomes" id="UP000029867"/>
    </source>
</evidence>
<name>A0A099P0M2_PICKU</name>
<dbReference type="GO" id="GO:0006046">
    <property type="term" value="P:N-acetylglucosamine catabolic process"/>
    <property type="evidence" value="ECO:0007669"/>
    <property type="project" value="TreeGrafter"/>
</dbReference>
<dbReference type="InterPro" id="IPR004547">
    <property type="entry name" value="Glucosamine6P_isomerase"/>
</dbReference>
<dbReference type="Proteomes" id="UP000029867">
    <property type="component" value="Unassembled WGS sequence"/>
</dbReference>
<dbReference type="Pfam" id="PF01182">
    <property type="entry name" value="Glucosamine_iso"/>
    <property type="match status" value="1"/>
</dbReference>
<evidence type="ECO:0000256" key="2">
    <source>
        <dbReference type="ARBA" id="ARBA00005526"/>
    </source>
</evidence>
<protein>
    <recommendedName>
        <fullName evidence="3">glucosamine-6-phosphate deaminase</fullName>
        <ecNumber evidence="3">3.5.99.6</ecNumber>
    </recommendedName>
</protein>
<dbReference type="GO" id="GO:0005737">
    <property type="term" value="C:cytoplasm"/>
    <property type="evidence" value="ECO:0007669"/>
    <property type="project" value="TreeGrafter"/>
</dbReference>
<comment type="similarity">
    <text evidence="2">Belongs to the glucosamine/galactosamine-6-phosphate isomerase family.</text>
</comment>
<evidence type="ECO:0000313" key="7">
    <source>
        <dbReference type="EMBL" id="KGK38395.1"/>
    </source>
</evidence>
<dbReference type="PANTHER" id="PTHR11280">
    <property type="entry name" value="GLUCOSAMINE-6-PHOSPHATE ISOMERASE"/>
    <property type="match status" value="1"/>
</dbReference>
<proteinExistence type="inferred from homology"/>
<dbReference type="GO" id="GO:0019262">
    <property type="term" value="P:N-acetylneuraminate catabolic process"/>
    <property type="evidence" value="ECO:0007669"/>
    <property type="project" value="TreeGrafter"/>
</dbReference>
<dbReference type="EMBL" id="JQFK01000020">
    <property type="protein sequence ID" value="KGK38395.1"/>
    <property type="molecule type" value="Genomic_DNA"/>
</dbReference>
<dbReference type="CDD" id="cd01399">
    <property type="entry name" value="GlcN6P_deaminase"/>
    <property type="match status" value="1"/>
</dbReference>
<feature type="coiled-coil region" evidence="5">
    <location>
        <begin position="98"/>
        <end position="128"/>
    </location>
</feature>
<dbReference type="eggNOG" id="KOG3148">
    <property type="taxonomic scope" value="Eukaryota"/>
</dbReference>
<dbReference type="GO" id="GO:0042802">
    <property type="term" value="F:identical protein binding"/>
    <property type="evidence" value="ECO:0007669"/>
    <property type="project" value="TreeGrafter"/>
</dbReference>
<dbReference type="InterPro" id="IPR037171">
    <property type="entry name" value="NagB/RpiA_transferase-like"/>
</dbReference>
<organism evidence="7 8">
    <name type="scientific">Pichia kudriavzevii</name>
    <name type="common">Yeast</name>
    <name type="synonym">Issatchenkia orientalis</name>
    <dbReference type="NCBI Taxonomy" id="4909"/>
    <lineage>
        <taxon>Eukaryota</taxon>
        <taxon>Fungi</taxon>
        <taxon>Dikarya</taxon>
        <taxon>Ascomycota</taxon>
        <taxon>Saccharomycotina</taxon>
        <taxon>Pichiomycetes</taxon>
        <taxon>Pichiales</taxon>
        <taxon>Pichiaceae</taxon>
        <taxon>Pichia</taxon>
    </lineage>
</organism>
<comment type="caution">
    <text evidence="7">The sequence shown here is derived from an EMBL/GenBank/DDBJ whole genome shotgun (WGS) entry which is preliminary data.</text>
</comment>
<dbReference type="HOGENOM" id="CLU_049611_0_1_1"/>
<evidence type="ECO:0000256" key="3">
    <source>
        <dbReference type="ARBA" id="ARBA00012680"/>
    </source>
</evidence>
<evidence type="ECO:0000256" key="1">
    <source>
        <dbReference type="ARBA" id="ARBA00000644"/>
    </source>
</evidence>
<dbReference type="PANTHER" id="PTHR11280:SF5">
    <property type="entry name" value="GLUCOSAMINE-6-PHOSPHATE ISOMERASE"/>
    <property type="match status" value="1"/>
</dbReference>
<reference evidence="8" key="1">
    <citation type="journal article" date="2014" name="Microb. Cell Fact.">
        <title>Exploiting Issatchenkia orientalis SD108 for succinic acid production.</title>
        <authorList>
            <person name="Xiao H."/>
            <person name="Shao Z."/>
            <person name="Jiang Y."/>
            <person name="Dole S."/>
            <person name="Zhao H."/>
        </authorList>
    </citation>
    <scope>NUCLEOTIDE SEQUENCE [LARGE SCALE GENOMIC DNA]</scope>
    <source>
        <strain evidence="8">SD108</strain>
    </source>
</reference>